<keyword evidence="2" id="KW-0479">Metal-binding</keyword>
<dbReference type="Gene3D" id="3.30.70.20">
    <property type="match status" value="2"/>
</dbReference>
<sequence>MVSGKSRREFLGGRSAPSVLRPPGALEGGFAAACTGCGDCAAACLEAIIHTDNRGAVQLDLSRRACTLCGDCARACPTDALAEERVADWPWRASVSADCLSLNRTACRACEDACDARAIRFRLEVGGNARPIIDDVACTGCGACIAICPAAAVSLTRGRSRPMDTELCA</sequence>
<reference evidence="7 8" key="1">
    <citation type="submission" date="2016-10" db="EMBL/GenBank/DDBJ databases">
        <authorList>
            <person name="de Groot N.N."/>
        </authorList>
    </citation>
    <scope>NUCLEOTIDE SEQUENCE [LARGE SCALE GENOMIC DNA]</scope>
    <source>
        <strain evidence="7 8">DSM 19548</strain>
    </source>
</reference>
<evidence type="ECO:0000259" key="6">
    <source>
        <dbReference type="PROSITE" id="PS51379"/>
    </source>
</evidence>
<feature type="domain" description="4Fe-4S ferredoxin-type" evidence="6">
    <location>
        <begin position="129"/>
        <end position="158"/>
    </location>
</feature>
<dbReference type="CDD" id="cd10564">
    <property type="entry name" value="NapF_like"/>
    <property type="match status" value="1"/>
</dbReference>
<keyword evidence="3" id="KW-0677">Repeat</keyword>
<dbReference type="InterPro" id="IPR050157">
    <property type="entry name" value="PSI_iron-sulfur_center"/>
</dbReference>
<evidence type="ECO:0000313" key="8">
    <source>
        <dbReference type="Proteomes" id="UP000198728"/>
    </source>
</evidence>
<accession>A0A1I1DJT6</accession>
<name>A0A1I1DJT6_9RHOB</name>
<evidence type="ECO:0000313" key="7">
    <source>
        <dbReference type="EMBL" id="SFB75215.1"/>
    </source>
</evidence>
<dbReference type="Proteomes" id="UP000198728">
    <property type="component" value="Unassembled WGS sequence"/>
</dbReference>
<dbReference type="STRING" id="441112.SAMN04488094_101291"/>
<gene>
    <name evidence="7" type="ORF">SAMN04488094_101291</name>
</gene>
<dbReference type="PROSITE" id="PS51379">
    <property type="entry name" value="4FE4S_FER_2"/>
    <property type="match status" value="3"/>
</dbReference>
<feature type="domain" description="4Fe-4S ferredoxin-type" evidence="6">
    <location>
        <begin position="55"/>
        <end position="86"/>
    </location>
</feature>
<dbReference type="GO" id="GO:0051539">
    <property type="term" value="F:4 iron, 4 sulfur cluster binding"/>
    <property type="evidence" value="ECO:0007669"/>
    <property type="project" value="UniProtKB-KW"/>
</dbReference>
<dbReference type="AlphaFoldDB" id="A0A1I1DJT6"/>
<evidence type="ECO:0000256" key="4">
    <source>
        <dbReference type="ARBA" id="ARBA00023004"/>
    </source>
</evidence>
<evidence type="ECO:0000256" key="2">
    <source>
        <dbReference type="ARBA" id="ARBA00022723"/>
    </source>
</evidence>
<dbReference type="Pfam" id="PF12838">
    <property type="entry name" value="Fer4_7"/>
    <property type="match status" value="2"/>
</dbReference>
<dbReference type="PANTHER" id="PTHR24960">
    <property type="entry name" value="PHOTOSYSTEM I IRON-SULFUR CENTER-RELATED"/>
    <property type="match status" value="1"/>
</dbReference>
<keyword evidence="4" id="KW-0408">Iron</keyword>
<evidence type="ECO:0000256" key="1">
    <source>
        <dbReference type="ARBA" id="ARBA00022485"/>
    </source>
</evidence>
<dbReference type="InterPro" id="IPR017896">
    <property type="entry name" value="4Fe4S_Fe-S-bd"/>
</dbReference>
<keyword evidence="5" id="KW-0411">Iron-sulfur</keyword>
<dbReference type="InterPro" id="IPR004496">
    <property type="entry name" value="NapF"/>
</dbReference>
<dbReference type="InterPro" id="IPR017900">
    <property type="entry name" value="4Fe4S_Fe_S_CS"/>
</dbReference>
<keyword evidence="8" id="KW-1185">Reference proteome</keyword>
<dbReference type="EMBL" id="FOLG01000001">
    <property type="protein sequence ID" value="SFB75215.1"/>
    <property type="molecule type" value="Genomic_DNA"/>
</dbReference>
<dbReference type="PROSITE" id="PS00198">
    <property type="entry name" value="4FE4S_FER_1"/>
    <property type="match status" value="2"/>
</dbReference>
<organism evidence="7 8">
    <name type="scientific">Tropicimonas isoalkanivorans</name>
    <dbReference type="NCBI Taxonomy" id="441112"/>
    <lineage>
        <taxon>Bacteria</taxon>
        <taxon>Pseudomonadati</taxon>
        <taxon>Pseudomonadota</taxon>
        <taxon>Alphaproteobacteria</taxon>
        <taxon>Rhodobacterales</taxon>
        <taxon>Roseobacteraceae</taxon>
        <taxon>Tropicimonas</taxon>
    </lineage>
</organism>
<dbReference type="PANTHER" id="PTHR24960:SF79">
    <property type="entry name" value="PHOTOSYSTEM I IRON-SULFUR CENTER"/>
    <property type="match status" value="1"/>
</dbReference>
<keyword evidence="1" id="KW-0004">4Fe-4S</keyword>
<dbReference type="SUPFAM" id="SSF54862">
    <property type="entry name" value="4Fe-4S ferredoxins"/>
    <property type="match status" value="1"/>
</dbReference>
<evidence type="ECO:0000256" key="3">
    <source>
        <dbReference type="ARBA" id="ARBA00022737"/>
    </source>
</evidence>
<dbReference type="RefSeq" id="WP_093358737.1">
    <property type="nucleotide sequence ID" value="NZ_FOLG01000001.1"/>
</dbReference>
<proteinExistence type="predicted"/>
<feature type="domain" description="4Fe-4S ferredoxin-type" evidence="6">
    <location>
        <begin position="24"/>
        <end position="54"/>
    </location>
</feature>
<dbReference type="OrthoDB" id="9800445at2"/>
<protein>
    <submittedName>
        <fullName evidence="7">Ferredoxin-type protein NapF</fullName>
    </submittedName>
</protein>
<dbReference type="GO" id="GO:0046872">
    <property type="term" value="F:metal ion binding"/>
    <property type="evidence" value="ECO:0007669"/>
    <property type="project" value="UniProtKB-KW"/>
</dbReference>
<evidence type="ECO:0000256" key="5">
    <source>
        <dbReference type="ARBA" id="ARBA00023014"/>
    </source>
</evidence>